<dbReference type="RefSeq" id="WP_321563845.1">
    <property type="nucleotide sequence ID" value="NZ_CP139558.1"/>
</dbReference>
<dbReference type="EMBL" id="CP139558">
    <property type="protein sequence ID" value="WPU94729.1"/>
    <property type="molecule type" value="Genomic_DNA"/>
</dbReference>
<dbReference type="PIRSF" id="PIRSF004810">
    <property type="entry name" value="ChrA"/>
    <property type="match status" value="1"/>
</dbReference>
<reference evidence="8 9" key="1">
    <citation type="submission" date="2023-11" db="EMBL/GenBank/DDBJ databases">
        <title>Analysis of the Genomes of Mucilaginibacter gossypii cycad 4 and M. sabulilitoris SNA2: microbes with the potential for plant growth promotion.</title>
        <authorList>
            <person name="Hirsch A.M."/>
            <person name="Humm E."/>
            <person name="Rubbi M."/>
            <person name="Del Vecchio G."/>
            <person name="Ha S.M."/>
            <person name="Pellegrini M."/>
            <person name="Gunsalus R.P."/>
        </authorList>
    </citation>
    <scope>NUCLEOTIDE SEQUENCE [LARGE SCALE GENOMIC DNA]</scope>
    <source>
        <strain evidence="8 9">SNA2</strain>
    </source>
</reference>
<gene>
    <name evidence="8" type="primary">chrA</name>
    <name evidence="8" type="ORF">SNE25_04245</name>
</gene>
<dbReference type="PANTHER" id="PTHR33567:SF3">
    <property type="entry name" value="CHROMATE ION TRANSPORTER (EUROFUNG)"/>
    <property type="match status" value="1"/>
</dbReference>
<feature type="transmembrane region" description="Helical" evidence="7">
    <location>
        <begin position="79"/>
        <end position="101"/>
    </location>
</feature>
<keyword evidence="6 7" id="KW-0472">Membrane</keyword>
<feature type="transmembrane region" description="Helical" evidence="7">
    <location>
        <begin position="144"/>
        <end position="174"/>
    </location>
</feature>
<keyword evidence="9" id="KW-1185">Reference proteome</keyword>
<organism evidence="8 9">
    <name type="scientific">Mucilaginibacter sabulilitoris</name>
    <dbReference type="NCBI Taxonomy" id="1173583"/>
    <lineage>
        <taxon>Bacteria</taxon>
        <taxon>Pseudomonadati</taxon>
        <taxon>Bacteroidota</taxon>
        <taxon>Sphingobacteriia</taxon>
        <taxon>Sphingobacteriales</taxon>
        <taxon>Sphingobacteriaceae</taxon>
        <taxon>Mucilaginibacter</taxon>
    </lineage>
</organism>
<evidence type="ECO:0000256" key="5">
    <source>
        <dbReference type="ARBA" id="ARBA00022989"/>
    </source>
</evidence>
<comment type="similarity">
    <text evidence="2">Belongs to the chromate ion transporter (CHR) (TC 2.A.51) family.</text>
</comment>
<name>A0ABZ0TSH4_9SPHI</name>
<feature type="transmembrane region" description="Helical" evidence="7">
    <location>
        <begin position="356"/>
        <end position="372"/>
    </location>
</feature>
<evidence type="ECO:0000313" key="8">
    <source>
        <dbReference type="EMBL" id="WPU94729.1"/>
    </source>
</evidence>
<feature type="transmembrane region" description="Helical" evidence="7">
    <location>
        <begin position="304"/>
        <end position="328"/>
    </location>
</feature>
<evidence type="ECO:0000256" key="7">
    <source>
        <dbReference type="SAM" id="Phobius"/>
    </source>
</evidence>
<feature type="transmembrane region" description="Helical" evidence="7">
    <location>
        <begin position="12"/>
        <end position="30"/>
    </location>
</feature>
<comment type="subcellular location">
    <subcellularLocation>
        <location evidence="1">Cell membrane</location>
        <topology evidence="1">Multi-pass membrane protein</topology>
    </subcellularLocation>
</comment>
<sequence length="373" mass="40317">MENSRLREVARVFLKLGFLGFGGPAVHIAMMEEEVVRKRQWMTHEHFLDLIGATNLIPGPNSTEMALHCGKERAGRKGLLIAGACFILPAVFITGLFAWLYQQYGTSPQVQPFIYGIKPAIIGVLVSLMTTLGKKAIKSYELAILGIAALAMAIFGVNEAIILFGTGALGMVIYTLKSRPAQLSVFIPLLSLSIAAPHNKTENWKIFWIFLKVGSILYGSGYVLFSFLNSELVKPGMLSQQVLTDAIAVGQFTPGPVFSSATFIGWQMNGFSGAALATVGIFMPSFLFVGLLNPLVSRMRKSKLLSAFLDAVNVSAIALILVVCFELGKSAITGWQSIVIALLGFAASFYFKKLNTAFVIIGGAVLGYLFTVL</sequence>
<evidence type="ECO:0000256" key="2">
    <source>
        <dbReference type="ARBA" id="ARBA00005262"/>
    </source>
</evidence>
<dbReference type="Pfam" id="PF02417">
    <property type="entry name" value="Chromate_transp"/>
    <property type="match status" value="2"/>
</dbReference>
<keyword evidence="5 7" id="KW-1133">Transmembrane helix</keyword>
<dbReference type="PANTHER" id="PTHR33567">
    <property type="entry name" value="CHROMATE ION TRANSPORTER (EUROFUNG)"/>
    <property type="match status" value="1"/>
</dbReference>
<evidence type="ECO:0000313" key="9">
    <source>
        <dbReference type="Proteomes" id="UP001324380"/>
    </source>
</evidence>
<dbReference type="InterPro" id="IPR014047">
    <property type="entry name" value="Chr_Tranpt_l_chain"/>
</dbReference>
<evidence type="ECO:0000256" key="1">
    <source>
        <dbReference type="ARBA" id="ARBA00004651"/>
    </source>
</evidence>
<keyword evidence="4 7" id="KW-0812">Transmembrane</keyword>
<proteinExistence type="inferred from homology"/>
<accession>A0ABZ0TSH4</accession>
<evidence type="ECO:0000256" key="3">
    <source>
        <dbReference type="ARBA" id="ARBA00022475"/>
    </source>
</evidence>
<evidence type="ECO:0000256" key="4">
    <source>
        <dbReference type="ARBA" id="ARBA00022692"/>
    </source>
</evidence>
<dbReference type="Proteomes" id="UP001324380">
    <property type="component" value="Chromosome"/>
</dbReference>
<feature type="transmembrane region" description="Helical" evidence="7">
    <location>
        <begin position="271"/>
        <end position="292"/>
    </location>
</feature>
<dbReference type="NCBIfam" id="TIGR00937">
    <property type="entry name" value="2A51"/>
    <property type="match status" value="1"/>
</dbReference>
<protein>
    <submittedName>
        <fullName evidence="8">Chromate efflux transporter</fullName>
    </submittedName>
</protein>
<feature type="transmembrane region" description="Helical" evidence="7">
    <location>
        <begin position="334"/>
        <end position="351"/>
    </location>
</feature>
<feature type="transmembrane region" description="Helical" evidence="7">
    <location>
        <begin position="209"/>
        <end position="228"/>
    </location>
</feature>
<dbReference type="InterPro" id="IPR003370">
    <property type="entry name" value="Chromate_transpt"/>
</dbReference>
<feature type="transmembrane region" description="Helical" evidence="7">
    <location>
        <begin position="113"/>
        <end position="132"/>
    </location>
</feature>
<keyword evidence="3" id="KW-1003">Cell membrane</keyword>
<evidence type="ECO:0000256" key="6">
    <source>
        <dbReference type="ARBA" id="ARBA00023136"/>
    </source>
</evidence>